<proteinExistence type="predicted"/>
<evidence type="ECO:0000313" key="2">
    <source>
        <dbReference type="Proteomes" id="UP000198926"/>
    </source>
</evidence>
<name>A0A1I6MJR2_9RHOB</name>
<dbReference type="AlphaFoldDB" id="A0A1I6MJR2"/>
<keyword evidence="2" id="KW-1185">Reference proteome</keyword>
<accession>A0A1I6MJR2</accession>
<protein>
    <submittedName>
        <fullName evidence="1">Uncharacterized protein</fullName>
    </submittedName>
</protein>
<evidence type="ECO:0000313" key="1">
    <source>
        <dbReference type="EMBL" id="SFS15914.1"/>
    </source>
</evidence>
<organism evidence="1 2">
    <name type="scientific">Yoonia litorea</name>
    <dbReference type="NCBI Taxonomy" id="1123755"/>
    <lineage>
        <taxon>Bacteria</taxon>
        <taxon>Pseudomonadati</taxon>
        <taxon>Pseudomonadota</taxon>
        <taxon>Alphaproteobacteria</taxon>
        <taxon>Rhodobacterales</taxon>
        <taxon>Paracoccaceae</taxon>
        <taxon>Yoonia</taxon>
    </lineage>
</organism>
<reference evidence="1 2" key="1">
    <citation type="submission" date="2016-10" db="EMBL/GenBank/DDBJ databases">
        <authorList>
            <person name="de Groot N.N."/>
        </authorList>
    </citation>
    <scope>NUCLEOTIDE SEQUENCE [LARGE SCALE GENOMIC DNA]</scope>
    <source>
        <strain evidence="1 2">DSM 29433</strain>
    </source>
</reference>
<gene>
    <name evidence="1" type="ORF">SAMN05444714_1926</name>
</gene>
<dbReference type="Proteomes" id="UP000198926">
    <property type="component" value="Unassembled WGS sequence"/>
</dbReference>
<sequence length="83" mass="8839">MPAPASPSSFLSGPSGSSTAHVLWVALANFFFRQSCLTKARASSALLTGPPATAYLEPRSLRAFSMIFRVASDLYEVTSRTAL</sequence>
<dbReference type="EMBL" id="FOZM01000001">
    <property type="protein sequence ID" value="SFS15914.1"/>
    <property type="molecule type" value="Genomic_DNA"/>
</dbReference>